<keyword evidence="3" id="KW-1185">Reference proteome</keyword>
<comment type="caution">
    <text evidence="2">The sequence shown here is derived from an EMBL/GenBank/DDBJ whole genome shotgun (WGS) entry which is preliminary data.</text>
</comment>
<dbReference type="PANTHER" id="PTHR35586:SF1">
    <property type="entry name" value="SLL1691 PROTEIN"/>
    <property type="match status" value="1"/>
</dbReference>
<organism evidence="2 3">
    <name type="scientific">Siminovitchia fortis</name>
    <dbReference type="NCBI Taxonomy" id="254758"/>
    <lineage>
        <taxon>Bacteria</taxon>
        <taxon>Bacillati</taxon>
        <taxon>Bacillota</taxon>
        <taxon>Bacilli</taxon>
        <taxon>Bacillales</taxon>
        <taxon>Bacillaceae</taxon>
        <taxon>Siminovitchia</taxon>
    </lineage>
</organism>
<name>A0A443IKD7_9BACI</name>
<dbReference type="EMBL" id="QYTU02000048">
    <property type="protein sequence ID" value="RWR05136.1"/>
    <property type="molecule type" value="Genomic_DNA"/>
</dbReference>
<feature type="region of interest" description="Disordered" evidence="1">
    <location>
        <begin position="238"/>
        <end position="260"/>
    </location>
</feature>
<protein>
    <submittedName>
        <fullName evidence="2">Transposase</fullName>
    </submittedName>
</protein>
<dbReference type="OrthoDB" id="419816at2"/>
<dbReference type="AlphaFoldDB" id="A0A443IKD7"/>
<evidence type="ECO:0000313" key="3">
    <source>
        <dbReference type="Proteomes" id="UP000273811"/>
    </source>
</evidence>
<dbReference type="Proteomes" id="UP000273811">
    <property type="component" value="Unassembled WGS sequence"/>
</dbReference>
<gene>
    <name evidence="2" type="ORF">D4N35_015940</name>
</gene>
<reference evidence="2" key="1">
    <citation type="submission" date="2018-12" db="EMBL/GenBank/DDBJ databases">
        <authorList>
            <person name="Sun L."/>
            <person name="Chen Z."/>
        </authorList>
    </citation>
    <scope>NUCLEOTIDE SEQUENCE [LARGE SCALE GENOMIC DNA]</scope>
    <source>
        <strain evidence="2">DSM 16012</strain>
    </source>
</reference>
<evidence type="ECO:0000313" key="2">
    <source>
        <dbReference type="EMBL" id="RWR05136.1"/>
    </source>
</evidence>
<sequence length="294" mass="35257">MLDHDRLFKLLIETFFEEFIMLFLPDAFEAIDFSDITFLNQEIFTDLMEGEKKVVDLLVKTRLRGEDSIILIHVEPQSYYQENFNERMFIYHNRLYEKHRLPILPVALFTYDENKIEPDEFVIQFPFKKIVSFKYVTIELKKLPWRQYIQQDNPIAAALLSKMGYTKKEKVKVKKEFLRMLLRLQLDPARMQMLTSFFETYLKLDEKEQLILMEEIQMMEPKEEAELMELITSWEKKGREEGERRRGEKKGREEGEKQEKIKIAKNMLKKGTDEAFIIEVTGLSKEELEEIKKA</sequence>
<accession>A0A443IKD7</accession>
<evidence type="ECO:0000256" key="1">
    <source>
        <dbReference type="SAM" id="MobiDB-lite"/>
    </source>
</evidence>
<dbReference type="RefSeq" id="WP_120075462.1">
    <property type="nucleotide sequence ID" value="NZ_QYTU02000048.1"/>
</dbReference>
<dbReference type="PANTHER" id="PTHR35586">
    <property type="entry name" value="SLL1691 PROTEIN"/>
    <property type="match status" value="1"/>
</dbReference>
<proteinExistence type="predicted"/>